<keyword evidence="7 13" id="KW-0808">Transferase</keyword>
<evidence type="ECO:0000256" key="11">
    <source>
        <dbReference type="ARBA" id="ARBA00023239"/>
    </source>
</evidence>
<dbReference type="EMBL" id="CP015136">
    <property type="protein sequence ID" value="AMY11650.1"/>
    <property type="molecule type" value="Genomic_DNA"/>
</dbReference>
<evidence type="ECO:0000256" key="10">
    <source>
        <dbReference type="ARBA" id="ARBA00023229"/>
    </source>
</evidence>
<reference evidence="16" key="2">
    <citation type="submission" date="2016-04" db="EMBL/GenBank/DDBJ databases">
        <title>First Complete Genome Sequence of a Subdivision 6 Acidobacterium.</title>
        <authorList>
            <person name="Huang S."/>
            <person name="Vieira S."/>
            <person name="Bunk B."/>
            <person name="Riedel T."/>
            <person name="Sproeer C."/>
            <person name="Overmann J."/>
        </authorList>
    </citation>
    <scope>NUCLEOTIDE SEQUENCE [LARGE SCALE GENOMIC DNA]</scope>
    <source>
        <strain evidence="16">DSM 100886 HEG_-6_39</strain>
    </source>
</reference>
<comment type="pathway">
    <text evidence="4 13">Isoprenoid biosynthesis; isopentenyl diphosphate biosynthesis via DXP pathway; isopentenyl diphosphate from 1-deoxy-D-xylulose 5-phosphate: step 4/6.</text>
</comment>
<dbReference type="GO" id="GO:0050518">
    <property type="term" value="F:2-C-methyl-D-erythritol 4-phosphate cytidylyltransferase activity"/>
    <property type="evidence" value="ECO:0007669"/>
    <property type="project" value="UniProtKB-UniRule"/>
</dbReference>
<evidence type="ECO:0000256" key="5">
    <source>
        <dbReference type="ARBA" id="ARBA00004787"/>
    </source>
</evidence>
<keyword evidence="8 13" id="KW-0548">Nucleotidyltransferase</keyword>
<feature type="binding site" evidence="13">
    <location>
        <position position="279"/>
    </location>
    <ligand>
        <name>a divalent metal cation</name>
        <dbReference type="ChEBI" id="CHEBI:60240"/>
    </ligand>
</feature>
<dbReference type="PATRIC" id="fig|1813736.3.peg.5161"/>
<comment type="function">
    <text evidence="13">Bifunctional enzyme that catalyzes the formation of 4-diphosphocytidyl-2-C-methyl-D-erythritol from CTP and 2-C-methyl-D-erythritol 4-phosphate (MEP) (IspD), and catalyzes the conversion of 4-diphosphocytidyl-2-C-methyl-D-erythritol 2-phosphate (CDP-ME2P) to 2-C-methyl-D-erythritol 2,4-cyclodiphosphate (ME-CPP) with a corresponding release of cytidine 5-monophosphate (CMP) (IspF).</text>
</comment>
<dbReference type="RefSeq" id="WP_234800534.1">
    <property type="nucleotide sequence ID" value="NZ_CP015136.1"/>
</dbReference>
<protein>
    <recommendedName>
        <fullName evidence="13">Bifunctional enzyme IspD/IspF</fullName>
    </recommendedName>
    <domain>
        <recommendedName>
            <fullName evidence="13">2-C-methyl-D-erythritol 4-phosphate cytidylyltransferase</fullName>
            <ecNumber evidence="13">2.7.7.60</ecNumber>
        </recommendedName>
        <alternativeName>
            <fullName evidence="13">4-diphosphocytidyl-2C-methyl-D-erythritol synthase</fullName>
        </alternativeName>
        <alternativeName>
            <fullName evidence="13">MEP cytidylyltransferase</fullName>
            <shortName evidence="13">MCT</shortName>
        </alternativeName>
    </domain>
    <domain>
        <recommendedName>
            <fullName evidence="13">2-C-methyl-D-erythritol 2,4-cyclodiphosphate synthase</fullName>
            <shortName evidence="13">MECDP-synthase</shortName>
            <shortName evidence="13">MECPP-synthase</shortName>
            <shortName evidence="13">MECPS</shortName>
            <ecNumber evidence="13">4.6.1.12</ecNumber>
        </recommendedName>
    </domain>
</protein>
<dbReference type="PROSITE" id="PS01350">
    <property type="entry name" value="ISPF"/>
    <property type="match status" value="1"/>
</dbReference>
<dbReference type="PROSITE" id="PS01295">
    <property type="entry name" value="ISPD"/>
    <property type="match status" value="1"/>
</dbReference>
<dbReference type="CDD" id="cd00554">
    <property type="entry name" value="MECDP_synthase"/>
    <property type="match status" value="1"/>
</dbReference>
<dbReference type="EC" id="4.6.1.12" evidence="13"/>
<evidence type="ECO:0000259" key="14">
    <source>
        <dbReference type="Pfam" id="PF02542"/>
    </source>
</evidence>
<comment type="catalytic activity">
    <reaction evidence="1 13">
        <text>4-CDP-2-C-methyl-D-erythritol 2-phosphate = 2-C-methyl-D-erythritol 2,4-cyclic diphosphate + CMP</text>
        <dbReference type="Rhea" id="RHEA:23864"/>
        <dbReference type="ChEBI" id="CHEBI:57919"/>
        <dbReference type="ChEBI" id="CHEBI:58483"/>
        <dbReference type="ChEBI" id="CHEBI:60377"/>
        <dbReference type="EC" id="4.6.1.12"/>
    </reaction>
</comment>
<keyword evidence="10 13" id="KW-0414">Isoprene biosynthesis</keyword>
<keyword evidence="12 13" id="KW-0511">Multifunctional enzyme</keyword>
<feature type="binding site" evidence="13">
    <location>
        <begin position="245"/>
        <end position="247"/>
    </location>
    <ligand>
        <name>4-CDP-2-C-methyl-D-erythritol 2-phosphate</name>
        <dbReference type="ChEBI" id="CHEBI:57919"/>
    </ligand>
</feature>
<evidence type="ECO:0000256" key="7">
    <source>
        <dbReference type="ARBA" id="ARBA00022679"/>
    </source>
</evidence>
<keyword evidence="11 13" id="KW-0456">Lyase</keyword>
<evidence type="ECO:0000256" key="8">
    <source>
        <dbReference type="ARBA" id="ARBA00022695"/>
    </source>
</evidence>
<feature type="site" description="Positions MEP for the nucleophilic attack" evidence="13">
    <location>
        <position position="212"/>
    </location>
</feature>
<dbReference type="EC" id="2.7.7.60" evidence="13"/>
<keyword evidence="9 13" id="KW-0479">Metal-binding</keyword>
<feature type="binding site" evidence="13">
    <location>
        <position position="247"/>
    </location>
    <ligand>
        <name>a divalent metal cation</name>
        <dbReference type="ChEBI" id="CHEBI:60240"/>
    </ligand>
</feature>
<dbReference type="GO" id="GO:0019288">
    <property type="term" value="P:isopentenyl diphosphate biosynthetic process, methylerythritol 4-phosphate pathway"/>
    <property type="evidence" value="ECO:0007669"/>
    <property type="project" value="UniProtKB-UniRule"/>
</dbReference>
<dbReference type="InterPro" id="IPR001228">
    <property type="entry name" value="IspD"/>
</dbReference>
<dbReference type="HAMAP" id="MF_00108">
    <property type="entry name" value="IspD"/>
    <property type="match status" value="1"/>
</dbReference>
<evidence type="ECO:0000313" key="15">
    <source>
        <dbReference type="EMBL" id="AMY11650.1"/>
    </source>
</evidence>
<organism evidence="15 16">
    <name type="scientific">Luteitalea pratensis</name>
    <dbReference type="NCBI Taxonomy" id="1855912"/>
    <lineage>
        <taxon>Bacteria</taxon>
        <taxon>Pseudomonadati</taxon>
        <taxon>Acidobacteriota</taxon>
        <taxon>Vicinamibacteria</taxon>
        <taxon>Vicinamibacterales</taxon>
        <taxon>Vicinamibacteraceae</taxon>
        <taxon>Luteitalea</taxon>
    </lineage>
</organism>
<keyword evidence="16" id="KW-1185">Reference proteome</keyword>
<dbReference type="InterPro" id="IPR003526">
    <property type="entry name" value="MECDP_synthase"/>
</dbReference>
<accession>A0A143PU83</accession>
<proteinExistence type="inferred from homology"/>
<feature type="region of interest" description="2-C-methyl-D-erythritol 2,4-cyclodiphosphate synthase" evidence="13">
    <location>
        <begin position="239"/>
        <end position="392"/>
    </location>
</feature>
<dbReference type="InterPro" id="IPR020555">
    <property type="entry name" value="MECDP_synthase_CS"/>
</dbReference>
<name>A0A143PU83_LUTPR</name>
<dbReference type="Gene3D" id="3.30.1330.50">
    <property type="entry name" value="2-C-methyl-D-erythritol 2,4-cyclodiphosphate synthase"/>
    <property type="match status" value="1"/>
</dbReference>
<dbReference type="AlphaFoldDB" id="A0A143PU83"/>
<comment type="similarity">
    <text evidence="13">In the N-terminal section; belongs to the IspD/TarI cytidylyltransferase family. IspD subfamily.</text>
</comment>
<comment type="caution">
    <text evidence="13">Lacks conserved residue(s) required for the propagation of feature annotation.</text>
</comment>
<evidence type="ECO:0000313" key="16">
    <source>
        <dbReference type="Proteomes" id="UP000076079"/>
    </source>
</evidence>
<feature type="binding site" evidence="13">
    <location>
        <begin position="271"/>
        <end position="272"/>
    </location>
    <ligand>
        <name>4-CDP-2-C-methyl-D-erythritol 2-phosphate</name>
        <dbReference type="ChEBI" id="CHEBI:57919"/>
    </ligand>
</feature>
<dbReference type="Gene3D" id="3.90.550.10">
    <property type="entry name" value="Spore Coat Polysaccharide Biosynthesis Protein SpsA, Chain A"/>
    <property type="match status" value="1"/>
</dbReference>
<dbReference type="CDD" id="cd02516">
    <property type="entry name" value="CDP-ME_synthetase"/>
    <property type="match status" value="1"/>
</dbReference>
<dbReference type="KEGG" id="abac:LuPra_04906"/>
<dbReference type="Pfam" id="PF01128">
    <property type="entry name" value="IspD"/>
    <property type="match status" value="1"/>
</dbReference>
<dbReference type="GO" id="GO:0016114">
    <property type="term" value="P:terpenoid biosynthetic process"/>
    <property type="evidence" value="ECO:0007669"/>
    <property type="project" value="InterPro"/>
</dbReference>
<dbReference type="Proteomes" id="UP000076079">
    <property type="component" value="Chromosome"/>
</dbReference>
<feature type="domain" description="2-C-methyl-D-erythritol 2,4-cyclodiphosphate synthase" evidence="14">
    <location>
        <begin position="238"/>
        <end position="388"/>
    </location>
</feature>
<evidence type="ECO:0000256" key="3">
    <source>
        <dbReference type="ARBA" id="ARBA00001968"/>
    </source>
</evidence>
<comment type="similarity">
    <text evidence="6">Belongs to the IspD/TarI cytidylyltransferase family. IspD subfamily.</text>
</comment>
<feature type="site" description="Transition state stabilizer" evidence="13">
    <location>
        <position position="15"/>
    </location>
</feature>
<evidence type="ECO:0000256" key="13">
    <source>
        <dbReference type="HAMAP-Rule" id="MF_01520"/>
    </source>
</evidence>
<feature type="region of interest" description="2-C-methyl-D-erythritol 4-phosphate cytidylyltransferase" evidence="13">
    <location>
        <begin position="1"/>
        <end position="238"/>
    </location>
</feature>
<comment type="similarity">
    <text evidence="13">In the C-terminal section; belongs to the IspF family.</text>
</comment>
<dbReference type="NCBIfam" id="TIGR00453">
    <property type="entry name" value="ispD"/>
    <property type="match status" value="1"/>
</dbReference>
<dbReference type="PANTHER" id="PTHR43181:SF1">
    <property type="entry name" value="2-C-METHYL-D-ERYTHRITOL 2,4-CYCLODIPHOSPHATE SYNTHASE, CHLOROPLASTIC"/>
    <property type="match status" value="1"/>
</dbReference>
<evidence type="ECO:0000256" key="2">
    <source>
        <dbReference type="ARBA" id="ARBA00001282"/>
    </source>
</evidence>
<evidence type="ECO:0000256" key="9">
    <source>
        <dbReference type="ARBA" id="ARBA00022723"/>
    </source>
</evidence>
<feature type="site" description="Transition state stabilizer" evidence="13">
    <location>
        <position position="22"/>
    </location>
</feature>
<feature type="binding site" evidence="13">
    <location>
        <position position="245"/>
    </location>
    <ligand>
        <name>a divalent metal cation</name>
        <dbReference type="ChEBI" id="CHEBI:60240"/>
    </ligand>
</feature>
<evidence type="ECO:0000256" key="12">
    <source>
        <dbReference type="ARBA" id="ARBA00023268"/>
    </source>
</evidence>
<dbReference type="InterPro" id="IPR029044">
    <property type="entry name" value="Nucleotide-diphossugar_trans"/>
</dbReference>
<dbReference type="SUPFAM" id="SSF53448">
    <property type="entry name" value="Nucleotide-diphospho-sugar transferases"/>
    <property type="match status" value="1"/>
</dbReference>
<evidence type="ECO:0000256" key="1">
    <source>
        <dbReference type="ARBA" id="ARBA00000200"/>
    </source>
</evidence>
<dbReference type="GO" id="GO:0046872">
    <property type="term" value="F:metal ion binding"/>
    <property type="evidence" value="ECO:0007669"/>
    <property type="project" value="UniProtKB-KW"/>
</dbReference>
<dbReference type="GO" id="GO:0008685">
    <property type="term" value="F:2-C-methyl-D-erythritol 2,4-cyclodiphosphate synthase activity"/>
    <property type="evidence" value="ECO:0007669"/>
    <property type="project" value="UniProtKB-UniRule"/>
</dbReference>
<dbReference type="InterPro" id="IPR034683">
    <property type="entry name" value="IspD/TarI"/>
</dbReference>
<sequence length="392" mass="40360">MIVDVVVAAGGKGRRLGGAVPKQWLSIGDRTIFERSVAACAASPRVRGIVVVVPDGDVEHARALAVGAAGVKLLRVVAGGARRQDSVAAGVAALPGDADVVLVHDAARPFVTGAIIGRVIDAAARDGAAIAGARVHDTVKHVARDGSQCWIDGTIARDDLALAQTPQGFRRDVLGVLLPLMMSPTDVTDEAALAERAGYRVHVVEGHADNVKITTEDDLARARRLLGGDSAEQAVGAIRIGLGYDSHRFADDRRLVVGGVQVPDARGLAGHSDGDAVCHAVTDAVLGAAGLGDVGGLFPDTDPAWKDADSLVLLRDAFSRVAAAGWHLGNLDVVVICHRPKIGPIAGPMRASLAEALGSTPDRISVKGKTPEGTSAIEDAMIVHAVALLDRG</sequence>
<comment type="cofactor">
    <cofactor evidence="3 13">
        <name>a divalent metal cation</name>
        <dbReference type="ChEBI" id="CHEBI:60240"/>
    </cofactor>
</comment>
<dbReference type="NCBIfam" id="TIGR00151">
    <property type="entry name" value="ispF"/>
    <property type="match status" value="1"/>
</dbReference>
<dbReference type="PANTHER" id="PTHR43181">
    <property type="entry name" value="2-C-METHYL-D-ERYTHRITOL 2,4-CYCLODIPHOSPHATE SYNTHASE, CHLOROPLASTIC"/>
    <property type="match status" value="1"/>
</dbReference>
<dbReference type="SUPFAM" id="SSF69765">
    <property type="entry name" value="IpsF-like"/>
    <property type="match status" value="1"/>
</dbReference>
<feature type="site" description="Transition state stabilizer" evidence="13">
    <location>
        <position position="370"/>
    </location>
</feature>
<dbReference type="HAMAP" id="MF_00107">
    <property type="entry name" value="IspF"/>
    <property type="match status" value="1"/>
</dbReference>
<comment type="pathway">
    <text evidence="5 13">Isoprenoid biosynthesis; isopentenyl diphosphate biosynthesis via DXP pathway; isopentenyl diphosphate from 1-deoxy-D-xylulose 5-phosphate: step 2/6.</text>
</comment>
<dbReference type="InterPro" id="IPR018294">
    <property type="entry name" value="ISPD_synthase_CS"/>
</dbReference>
<evidence type="ECO:0000256" key="6">
    <source>
        <dbReference type="ARBA" id="ARBA00009789"/>
    </source>
</evidence>
<reference evidence="15 16" key="1">
    <citation type="journal article" date="2016" name="Genome Announc.">
        <title>First Complete Genome Sequence of a Subdivision 6 Acidobacterium Strain.</title>
        <authorList>
            <person name="Huang S."/>
            <person name="Vieira S."/>
            <person name="Bunk B."/>
            <person name="Riedel T."/>
            <person name="Sproer C."/>
            <person name="Overmann J."/>
        </authorList>
    </citation>
    <scope>NUCLEOTIDE SEQUENCE [LARGE SCALE GENOMIC DNA]</scope>
    <source>
        <strain evidence="16">DSM 100886 HEG_-6_39</strain>
    </source>
</reference>
<dbReference type="InterPro" id="IPR036571">
    <property type="entry name" value="MECDP_synthase_sf"/>
</dbReference>
<feature type="site" description="Positions MEP for the nucleophilic attack" evidence="13">
    <location>
        <position position="157"/>
    </location>
</feature>
<feature type="site" description="Transition state stabilizer" evidence="13">
    <location>
        <position position="271"/>
    </location>
</feature>
<dbReference type="UniPathway" id="UPA00056">
    <property type="reaction ID" value="UER00093"/>
</dbReference>
<dbReference type="Pfam" id="PF02542">
    <property type="entry name" value="YgbB"/>
    <property type="match status" value="1"/>
</dbReference>
<feature type="binding site" evidence="13">
    <location>
        <begin position="298"/>
        <end position="302"/>
    </location>
    <ligand>
        <name>4-CDP-2-C-methyl-D-erythritol 2-phosphate</name>
        <dbReference type="ChEBI" id="CHEBI:57919"/>
    </ligand>
</feature>
<dbReference type="STRING" id="1855912.LuPra_04906"/>
<comment type="catalytic activity">
    <reaction evidence="2 13">
        <text>2-C-methyl-D-erythritol 4-phosphate + CTP + H(+) = 4-CDP-2-C-methyl-D-erythritol + diphosphate</text>
        <dbReference type="Rhea" id="RHEA:13429"/>
        <dbReference type="ChEBI" id="CHEBI:15378"/>
        <dbReference type="ChEBI" id="CHEBI:33019"/>
        <dbReference type="ChEBI" id="CHEBI:37563"/>
        <dbReference type="ChEBI" id="CHEBI:57823"/>
        <dbReference type="ChEBI" id="CHEBI:58262"/>
        <dbReference type="EC" id="2.7.7.60"/>
    </reaction>
</comment>
<evidence type="ECO:0000256" key="4">
    <source>
        <dbReference type="ARBA" id="ARBA00004709"/>
    </source>
</evidence>
<dbReference type="InterPro" id="IPR026596">
    <property type="entry name" value="IspD/F"/>
</dbReference>
<gene>
    <name evidence="13 15" type="primary">ispDF</name>
    <name evidence="15" type="ORF">LuPra_04906</name>
</gene>
<dbReference type="FunFam" id="3.90.550.10:FF:000003">
    <property type="entry name" value="2-C-methyl-D-erythritol 4-phosphate cytidylyltransferase"/>
    <property type="match status" value="1"/>
</dbReference>
<dbReference type="HAMAP" id="MF_01520">
    <property type="entry name" value="IspDF"/>
    <property type="match status" value="1"/>
</dbReference>